<comment type="subcellular location">
    <subcellularLocation>
        <location evidence="1">Membrane</location>
        <topology evidence="1">Multi-pass membrane protein</topology>
    </subcellularLocation>
</comment>
<dbReference type="RefSeq" id="WP_322611151.1">
    <property type="nucleotide sequence ID" value="NZ_JAXLNX010000006.1"/>
</dbReference>
<name>A0ABU5NJC3_9BACI</name>
<proteinExistence type="predicted"/>
<evidence type="ECO:0000313" key="8">
    <source>
        <dbReference type="Proteomes" id="UP001289615"/>
    </source>
</evidence>
<evidence type="ECO:0000256" key="3">
    <source>
        <dbReference type="ARBA" id="ARBA00022989"/>
    </source>
</evidence>
<dbReference type="EMBL" id="JAXUIA010000003">
    <property type="protein sequence ID" value="MEA0976129.1"/>
    <property type="molecule type" value="Genomic_DNA"/>
</dbReference>
<evidence type="ECO:0000256" key="4">
    <source>
        <dbReference type="ARBA" id="ARBA00023136"/>
    </source>
</evidence>
<comment type="caution">
    <text evidence="7">The sequence shown here is derived from an EMBL/GenBank/DDBJ whole genome shotgun (WGS) entry which is preliminary data.</text>
</comment>
<gene>
    <name evidence="7" type="ORF">U6C28_07425</name>
</gene>
<feature type="transmembrane region" description="Helical" evidence="5">
    <location>
        <begin position="108"/>
        <end position="127"/>
    </location>
</feature>
<evidence type="ECO:0000256" key="5">
    <source>
        <dbReference type="SAM" id="Phobius"/>
    </source>
</evidence>
<organism evidence="7 8">
    <name type="scientific">Lysinibacillus irui</name>
    <dbReference type="NCBI Taxonomy" id="2998077"/>
    <lineage>
        <taxon>Bacteria</taxon>
        <taxon>Bacillati</taxon>
        <taxon>Bacillota</taxon>
        <taxon>Bacilli</taxon>
        <taxon>Bacillales</taxon>
        <taxon>Bacillaceae</taxon>
        <taxon>Lysinibacillus</taxon>
    </lineage>
</organism>
<dbReference type="InterPro" id="IPR009908">
    <property type="entry name" value="Methylamine_util_MauE"/>
</dbReference>
<keyword evidence="2 5" id="KW-0812">Transmembrane</keyword>
<evidence type="ECO:0000256" key="2">
    <source>
        <dbReference type="ARBA" id="ARBA00022692"/>
    </source>
</evidence>
<protein>
    <recommendedName>
        <fullName evidence="6">Methylamine utilisation protein MauE domain-containing protein</fullName>
    </recommendedName>
</protein>
<feature type="transmembrane region" description="Helical" evidence="5">
    <location>
        <begin position="40"/>
        <end position="62"/>
    </location>
</feature>
<dbReference type="Pfam" id="PF07291">
    <property type="entry name" value="MauE"/>
    <property type="match status" value="1"/>
</dbReference>
<evidence type="ECO:0000256" key="1">
    <source>
        <dbReference type="ARBA" id="ARBA00004141"/>
    </source>
</evidence>
<keyword evidence="3 5" id="KW-1133">Transmembrane helix</keyword>
<keyword evidence="8" id="KW-1185">Reference proteome</keyword>
<feature type="transmembrane region" description="Helical" evidence="5">
    <location>
        <begin position="67"/>
        <end position="88"/>
    </location>
</feature>
<accession>A0ABU5NJC3</accession>
<dbReference type="Proteomes" id="UP001289615">
    <property type="component" value="Unassembled WGS sequence"/>
</dbReference>
<evidence type="ECO:0000259" key="6">
    <source>
        <dbReference type="Pfam" id="PF07291"/>
    </source>
</evidence>
<sequence length="163" mass="18448">MIYIFCYGSALVLILSGVSKLISHSNTKQFFLKYIPINDILITLVALLFPLFEIVIGVSLFIYAHPILYISALSLILLFIIINSYALINKIEEDCKCFGNLIPTKTGLGGLIQSVCMFFSIVPLLYFDKGNMNILDFGNIFYLVPVLLWFITLIIIRRNVEVV</sequence>
<reference evidence="7 8" key="1">
    <citation type="submission" date="2023-12" db="EMBL/GenBank/DDBJ databases">
        <title>Genome comparison identifies genes involved in endophytic behavior of Lysinibacillus irui and provides insights into its role as a plant-growth promoting bacterium.</title>
        <authorList>
            <person name="Hilario S."/>
            <person name="Matos I."/>
            <person name="Goncalves M.F.M."/>
            <person name="Pardo C.A."/>
            <person name="Santos M.J."/>
        </authorList>
    </citation>
    <scope>NUCLEOTIDE SEQUENCE [LARGE SCALE GENOMIC DNA]</scope>
    <source>
        <strain evidence="7 8">B3</strain>
    </source>
</reference>
<feature type="transmembrane region" description="Helical" evidence="5">
    <location>
        <begin position="139"/>
        <end position="156"/>
    </location>
</feature>
<keyword evidence="4 5" id="KW-0472">Membrane</keyword>
<evidence type="ECO:0000313" key="7">
    <source>
        <dbReference type="EMBL" id="MEA0976129.1"/>
    </source>
</evidence>
<feature type="domain" description="Methylamine utilisation protein MauE" evidence="6">
    <location>
        <begin position="3"/>
        <end position="124"/>
    </location>
</feature>